<reference evidence="10 11" key="1">
    <citation type="submission" date="2020-08" db="EMBL/GenBank/DDBJ databases">
        <title>Cohnella phylogeny.</title>
        <authorList>
            <person name="Dunlap C."/>
        </authorList>
    </citation>
    <scope>NUCLEOTIDE SEQUENCE [LARGE SCALE GENOMIC DNA]</scope>
    <source>
        <strain evidence="10 11">DSM 28246</strain>
    </source>
</reference>
<keyword evidence="4" id="KW-0547">Nucleotide-binding</keyword>
<keyword evidence="6" id="KW-0067">ATP-binding</keyword>
<evidence type="ECO:0000256" key="2">
    <source>
        <dbReference type="ARBA" id="ARBA00012438"/>
    </source>
</evidence>
<dbReference type="PANTHER" id="PTHR24421">
    <property type="entry name" value="NITRATE/NITRITE SENSOR PROTEIN NARX-RELATED"/>
    <property type="match status" value="1"/>
</dbReference>
<dbReference type="GO" id="GO:0000155">
    <property type="term" value="F:phosphorelay sensor kinase activity"/>
    <property type="evidence" value="ECO:0007669"/>
    <property type="project" value="InterPro"/>
</dbReference>
<dbReference type="GO" id="GO:0016020">
    <property type="term" value="C:membrane"/>
    <property type="evidence" value="ECO:0007669"/>
    <property type="project" value="InterPro"/>
</dbReference>
<keyword evidence="8" id="KW-0812">Transmembrane</keyword>
<keyword evidence="8" id="KW-0472">Membrane</keyword>
<dbReference type="InterPro" id="IPR011712">
    <property type="entry name" value="Sig_transdc_His_kin_sub3_dim/P"/>
</dbReference>
<dbReference type="Pfam" id="PF07730">
    <property type="entry name" value="HisKA_3"/>
    <property type="match status" value="1"/>
</dbReference>
<dbReference type="InterPro" id="IPR005467">
    <property type="entry name" value="His_kinase_dom"/>
</dbReference>
<feature type="domain" description="Histidine kinase" evidence="9">
    <location>
        <begin position="179"/>
        <end position="366"/>
    </location>
</feature>
<evidence type="ECO:0000259" key="9">
    <source>
        <dbReference type="PROSITE" id="PS50109"/>
    </source>
</evidence>
<feature type="transmembrane region" description="Helical" evidence="8">
    <location>
        <begin position="81"/>
        <end position="98"/>
    </location>
</feature>
<evidence type="ECO:0000256" key="1">
    <source>
        <dbReference type="ARBA" id="ARBA00000085"/>
    </source>
</evidence>
<feature type="transmembrane region" description="Helical" evidence="8">
    <location>
        <begin position="33"/>
        <end position="50"/>
    </location>
</feature>
<dbReference type="RefSeq" id="WP_185671934.1">
    <property type="nucleotide sequence ID" value="NZ_JACJVP010000044.1"/>
</dbReference>
<proteinExistence type="predicted"/>
<dbReference type="PROSITE" id="PS50109">
    <property type="entry name" value="HIS_KIN"/>
    <property type="match status" value="1"/>
</dbReference>
<evidence type="ECO:0000256" key="4">
    <source>
        <dbReference type="ARBA" id="ARBA00022741"/>
    </source>
</evidence>
<protein>
    <recommendedName>
        <fullName evidence="2">histidine kinase</fullName>
        <ecNumber evidence="2">2.7.13.3</ecNumber>
    </recommendedName>
</protein>
<evidence type="ECO:0000256" key="3">
    <source>
        <dbReference type="ARBA" id="ARBA00022679"/>
    </source>
</evidence>
<evidence type="ECO:0000313" key="10">
    <source>
        <dbReference type="EMBL" id="MBB6674069.1"/>
    </source>
</evidence>
<keyword evidence="7" id="KW-0902">Two-component regulatory system</keyword>
<keyword evidence="5 10" id="KW-0418">Kinase</keyword>
<dbReference type="Pfam" id="PF02518">
    <property type="entry name" value="HATPase_c"/>
    <property type="match status" value="1"/>
</dbReference>
<evidence type="ECO:0000313" key="11">
    <source>
        <dbReference type="Proteomes" id="UP000547209"/>
    </source>
</evidence>
<organism evidence="10 11">
    <name type="scientific">Cohnella nanjingensis</name>
    <dbReference type="NCBI Taxonomy" id="1387779"/>
    <lineage>
        <taxon>Bacteria</taxon>
        <taxon>Bacillati</taxon>
        <taxon>Bacillota</taxon>
        <taxon>Bacilli</taxon>
        <taxon>Bacillales</taxon>
        <taxon>Paenibacillaceae</taxon>
        <taxon>Cohnella</taxon>
    </lineage>
</organism>
<dbReference type="Gene3D" id="1.20.5.1930">
    <property type="match status" value="1"/>
</dbReference>
<sequence>MIGKHYATTWVPYLFLVYLGVPIFYLVSLPWDIAAFGLSLVAIFGVCYILGFKRRAWSFAAALAMTAIACTLAFLSDPGMITLGFYIVALAVFQARYWQTLAIMGALSVAIAAVLIGEFDLISPNEWANLLPPIAIMIAFPFIFRSMRRSRELRRQLDTANERIRHLIQQEERERIARDLHDTLGQTLTLISLKSEIAGKLVTRQPERARMEIQEIHGTARTALKQIRELVTDMRALRLTDELERARQLLRSANIVCEAEGFDAAEHVHPLEGHVLAYSLRETITNVVRHSGATRCAIALSQDATQLVLTVRDNGKGLPESGDGKLQAGNGLRNVRERLSFLGGQWQADSPPEGGCRIAMTLPVASRGEAGEQEQARARIMEMAIAREGKE</sequence>
<feature type="transmembrane region" description="Helical" evidence="8">
    <location>
        <begin position="7"/>
        <end position="27"/>
    </location>
</feature>
<evidence type="ECO:0000256" key="6">
    <source>
        <dbReference type="ARBA" id="ARBA00022840"/>
    </source>
</evidence>
<dbReference type="GO" id="GO:0046983">
    <property type="term" value="F:protein dimerization activity"/>
    <property type="evidence" value="ECO:0007669"/>
    <property type="project" value="InterPro"/>
</dbReference>
<feature type="transmembrane region" description="Helical" evidence="8">
    <location>
        <begin position="105"/>
        <end position="124"/>
    </location>
</feature>
<keyword evidence="11" id="KW-1185">Reference proteome</keyword>
<feature type="transmembrane region" description="Helical" evidence="8">
    <location>
        <begin position="57"/>
        <end position="75"/>
    </location>
</feature>
<keyword evidence="3" id="KW-0808">Transferase</keyword>
<evidence type="ECO:0000256" key="5">
    <source>
        <dbReference type="ARBA" id="ARBA00022777"/>
    </source>
</evidence>
<dbReference type="SUPFAM" id="SSF55874">
    <property type="entry name" value="ATPase domain of HSP90 chaperone/DNA topoisomerase II/histidine kinase"/>
    <property type="match status" value="1"/>
</dbReference>
<dbReference type="InterPro" id="IPR036890">
    <property type="entry name" value="HATPase_C_sf"/>
</dbReference>
<dbReference type="InterPro" id="IPR003594">
    <property type="entry name" value="HATPase_dom"/>
</dbReference>
<gene>
    <name evidence="10" type="ORF">H7C19_25645</name>
</gene>
<evidence type="ECO:0000256" key="7">
    <source>
        <dbReference type="ARBA" id="ARBA00023012"/>
    </source>
</evidence>
<keyword evidence="8" id="KW-1133">Transmembrane helix</keyword>
<dbReference type="AlphaFoldDB" id="A0A7X0RUS3"/>
<dbReference type="EMBL" id="JACJVP010000044">
    <property type="protein sequence ID" value="MBB6674069.1"/>
    <property type="molecule type" value="Genomic_DNA"/>
</dbReference>
<dbReference type="PANTHER" id="PTHR24421:SF63">
    <property type="entry name" value="SENSOR HISTIDINE KINASE DESK"/>
    <property type="match status" value="1"/>
</dbReference>
<dbReference type="InterPro" id="IPR050482">
    <property type="entry name" value="Sensor_HK_TwoCompSys"/>
</dbReference>
<dbReference type="GO" id="GO:0005524">
    <property type="term" value="F:ATP binding"/>
    <property type="evidence" value="ECO:0007669"/>
    <property type="project" value="UniProtKB-KW"/>
</dbReference>
<dbReference type="Gene3D" id="3.30.565.10">
    <property type="entry name" value="Histidine kinase-like ATPase, C-terminal domain"/>
    <property type="match status" value="1"/>
</dbReference>
<dbReference type="CDD" id="cd16917">
    <property type="entry name" value="HATPase_UhpB-NarQ-NarX-like"/>
    <property type="match status" value="1"/>
</dbReference>
<evidence type="ECO:0000256" key="8">
    <source>
        <dbReference type="SAM" id="Phobius"/>
    </source>
</evidence>
<dbReference type="Proteomes" id="UP000547209">
    <property type="component" value="Unassembled WGS sequence"/>
</dbReference>
<comment type="caution">
    <text evidence="10">The sequence shown here is derived from an EMBL/GenBank/DDBJ whole genome shotgun (WGS) entry which is preliminary data.</text>
</comment>
<accession>A0A7X0RUS3</accession>
<dbReference type="EC" id="2.7.13.3" evidence="2"/>
<comment type="catalytic activity">
    <reaction evidence="1">
        <text>ATP + protein L-histidine = ADP + protein N-phospho-L-histidine.</text>
        <dbReference type="EC" id="2.7.13.3"/>
    </reaction>
</comment>
<name>A0A7X0RUS3_9BACL</name>
<feature type="transmembrane region" description="Helical" evidence="8">
    <location>
        <begin position="130"/>
        <end position="147"/>
    </location>
</feature>